<comment type="caution">
    <text evidence="1">The sequence shown here is derived from an EMBL/GenBank/DDBJ whole genome shotgun (WGS) entry which is preliminary data.</text>
</comment>
<evidence type="ECO:0000313" key="2">
    <source>
        <dbReference type="Proteomes" id="UP001642540"/>
    </source>
</evidence>
<name>A0ABP1RXB9_9HEXA</name>
<sequence>MASARFMQSVTSAGGLFRNVQNSLRLVGSCRTLYSAEALGVDGYEKQRERIKLQFSGMTEKFRTKMQEFSEKDSKNMIFTEDLKNMVHLTESSPEDLQLVLLMMKKFNQQNRHLRFGNYVFGPVVMRMYYHLNDPKSAIEAFKDPELEGFFDQLVSFQLLCDLLHRNQMYQEVLDAYELIKTKQVQMTKYPRNVMVLVFASLYKLNNVQSYELALKLLTEMKEVGVEPVRRVLTYASGLALNQNAANIALEILSSVAQPNYVTVRNLKISALSDIGRADDALPLLRWSLEFDNPGADFRATVCPDVLERVAQAFEKLDNKEQTSEFHRIHKALTETKQISDKTLDELLNAEIAASTRMVGGGGPQENFRRQNMQRSFRIGQSIDLKPRRNPAFERERRSIQGE</sequence>
<organism evidence="1 2">
    <name type="scientific">Orchesella dallaii</name>
    <dbReference type="NCBI Taxonomy" id="48710"/>
    <lineage>
        <taxon>Eukaryota</taxon>
        <taxon>Metazoa</taxon>
        <taxon>Ecdysozoa</taxon>
        <taxon>Arthropoda</taxon>
        <taxon>Hexapoda</taxon>
        <taxon>Collembola</taxon>
        <taxon>Entomobryomorpha</taxon>
        <taxon>Entomobryoidea</taxon>
        <taxon>Orchesellidae</taxon>
        <taxon>Orchesellinae</taxon>
        <taxon>Orchesella</taxon>
    </lineage>
</organism>
<dbReference type="Gene3D" id="1.25.40.10">
    <property type="entry name" value="Tetratricopeptide repeat domain"/>
    <property type="match status" value="1"/>
</dbReference>
<evidence type="ECO:0008006" key="3">
    <source>
        <dbReference type="Google" id="ProtNLM"/>
    </source>
</evidence>
<dbReference type="InterPro" id="IPR011990">
    <property type="entry name" value="TPR-like_helical_dom_sf"/>
</dbReference>
<accession>A0ABP1RXB9</accession>
<dbReference type="PANTHER" id="PTHR14700:SF0">
    <property type="entry name" value="PENTATRICOPEPTIDE REPEAT-CONTAINING PROTEIN 2, MITOCHONDRIAL"/>
    <property type="match status" value="1"/>
</dbReference>
<proteinExistence type="predicted"/>
<reference evidence="1 2" key="1">
    <citation type="submission" date="2024-08" db="EMBL/GenBank/DDBJ databases">
        <authorList>
            <person name="Cucini C."/>
            <person name="Frati F."/>
        </authorList>
    </citation>
    <scope>NUCLEOTIDE SEQUENCE [LARGE SCALE GENOMIC DNA]</scope>
</reference>
<dbReference type="PANTHER" id="PTHR14700">
    <property type="entry name" value="PENTATRICOPEPTIDE REPEAT-CONTAINING PROTEIN 2, MITOCHONDRIAL"/>
    <property type="match status" value="1"/>
</dbReference>
<dbReference type="InterPro" id="IPR034629">
    <property type="entry name" value="PTCD2"/>
</dbReference>
<protein>
    <recommendedName>
        <fullName evidence="3">Pentatricopeptide repeat-containing protein 2, mitochondrial</fullName>
    </recommendedName>
</protein>
<evidence type="ECO:0000313" key="1">
    <source>
        <dbReference type="EMBL" id="CAL8138218.1"/>
    </source>
</evidence>
<dbReference type="EMBL" id="CAXLJM020000122">
    <property type="protein sequence ID" value="CAL8138218.1"/>
    <property type="molecule type" value="Genomic_DNA"/>
</dbReference>
<gene>
    <name evidence="1" type="ORF">ODALV1_LOCUS27269</name>
</gene>
<dbReference type="Proteomes" id="UP001642540">
    <property type="component" value="Unassembled WGS sequence"/>
</dbReference>
<keyword evidence="2" id="KW-1185">Reference proteome</keyword>